<name>A0ABZ0INW9_9BACT</name>
<dbReference type="RefSeq" id="WP_317488893.1">
    <property type="nucleotide sequence ID" value="NZ_CP136051.1"/>
</dbReference>
<proteinExistence type="predicted"/>
<dbReference type="Proteomes" id="UP001302349">
    <property type="component" value="Chromosome"/>
</dbReference>
<evidence type="ECO:0000313" key="3">
    <source>
        <dbReference type="Proteomes" id="UP001302349"/>
    </source>
</evidence>
<protein>
    <submittedName>
        <fullName evidence="2">Uncharacterized protein</fullName>
    </submittedName>
</protein>
<keyword evidence="3" id="KW-1185">Reference proteome</keyword>
<sequence>MKKTIFILLVIIFCSEAQAQKKVALVNFSVNKEIGPGDFGTNAGLVSEITVLAANNNFDLQSVFDSFYKSFNDDFAKGFPFQLLPENDVLNNAEYQAYDPKYDKAMYVLSKQGYKNLARPLLGMGKADKDAMASIFKTSADGVLMVFIGFELEKMAVMGVGVVKIKAFYNMICYDKEGKKVFDINEKGISKKSLPLVAGIPIMDKEKVQPMCEDAADQLLKELEGTLKKVVSKSAKKL</sequence>
<organism evidence="2 3">
    <name type="scientific">Imperialibacter roseus</name>
    <dbReference type="NCBI Taxonomy" id="1324217"/>
    <lineage>
        <taxon>Bacteria</taxon>
        <taxon>Pseudomonadati</taxon>
        <taxon>Bacteroidota</taxon>
        <taxon>Cytophagia</taxon>
        <taxon>Cytophagales</taxon>
        <taxon>Flammeovirgaceae</taxon>
        <taxon>Imperialibacter</taxon>
    </lineage>
</organism>
<evidence type="ECO:0000313" key="2">
    <source>
        <dbReference type="EMBL" id="WOK06159.1"/>
    </source>
</evidence>
<accession>A0ABZ0INW9</accession>
<reference evidence="2 3" key="1">
    <citation type="journal article" date="2023" name="Microbiol. Resour. Announc.">
        <title>Complete Genome Sequence of Imperialibacter roseus strain P4T.</title>
        <authorList>
            <person name="Tizabi D.R."/>
            <person name="Bachvaroff T."/>
            <person name="Hill R.T."/>
        </authorList>
    </citation>
    <scope>NUCLEOTIDE SEQUENCE [LARGE SCALE GENOMIC DNA]</scope>
    <source>
        <strain evidence="2 3">P4T</strain>
    </source>
</reference>
<feature type="chain" id="PRO_5046999367" evidence="1">
    <location>
        <begin position="20"/>
        <end position="238"/>
    </location>
</feature>
<gene>
    <name evidence="2" type="ORF">RT717_24080</name>
</gene>
<evidence type="ECO:0000256" key="1">
    <source>
        <dbReference type="SAM" id="SignalP"/>
    </source>
</evidence>
<feature type="signal peptide" evidence="1">
    <location>
        <begin position="1"/>
        <end position="19"/>
    </location>
</feature>
<keyword evidence="1" id="KW-0732">Signal</keyword>
<dbReference type="EMBL" id="CP136051">
    <property type="protein sequence ID" value="WOK06159.1"/>
    <property type="molecule type" value="Genomic_DNA"/>
</dbReference>